<dbReference type="GO" id="GO:0005758">
    <property type="term" value="C:mitochondrial intermembrane space"/>
    <property type="evidence" value="ECO:0007669"/>
    <property type="project" value="InterPro"/>
</dbReference>
<reference evidence="3 4" key="2">
    <citation type="journal article" date="2014" name="J. Gen. Appl. Microbiol.">
        <title>The early diverging ascomycetous budding yeast Saitoella complicata has three histone deacetylases belonging to the Clr6, Hos2, and Rpd3 lineages.</title>
        <authorList>
            <person name="Nishida H."/>
            <person name="Matsumoto T."/>
            <person name="Kondo S."/>
            <person name="Hamamoto M."/>
            <person name="Yoshikawa H."/>
        </authorList>
    </citation>
    <scope>NUCLEOTIDE SEQUENCE [LARGE SCALE GENOMIC DNA]</scope>
    <source>
        <strain evidence="3 4">NRRL Y-17804</strain>
    </source>
</reference>
<dbReference type="PANTHER" id="PTHR31905:SF2">
    <property type="entry name" value="PROTEIN MIX23"/>
    <property type="match status" value="1"/>
</dbReference>
<evidence type="ECO:0000313" key="3">
    <source>
        <dbReference type="EMBL" id="GAO46665.1"/>
    </source>
</evidence>
<dbReference type="Pfam" id="PF09774">
    <property type="entry name" value="MIX23"/>
    <property type="match status" value="1"/>
</dbReference>
<organism evidence="3 4">
    <name type="scientific">Saitoella complicata (strain BCRC 22490 / CBS 7301 / JCM 7358 / NBRC 10748 / NRRL Y-17804)</name>
    <dbReference type="NCBI Taxonomy" id="698492"/>
    <lineage>
        <taxon>Eukaryota</taxon>
        <taxon>Fungi</taxon>
        <taxon>Dikarya</taxon>
        <taxon>Ascomycota</taxon>
        <taxon>Taphrinomycotina</taxon>
        <taxon>Taphrinomycotina incertae sedis</taxon>
        <taxon>Saitoella</taxon>
    </lineage>
</organism>
<dbReference type="EMBL" id="BACD03000005">
    <property type="protein sequence ID" value="GAO46665.1"/>
    <property type="molecule type" value="Genomic_DNA"/>
</dbReference>
<keyword evidence="4" id="KW-1185">Reference proteome</keyword>
<sequence length="395" mass="44983">MSSEQPPATASLPTLTPSLCFHITYLKDFLRYSRASLDDTISAHLNALNKYPAFDPASTSSSTRRPPRILSRAVCYEFLNNTLLPKWNDRDRVYEYCADLAKQAELEEAAAGASLAPTNKPRARLDPYGARTLPVEESQLSRVIRFERKSDSIVRDRTWEVLAVEEGEGRSVISDDAFVRVVFHGLHRVGNLHLRWYPYRYRCKNTKRSPLQIAMLFRSTLLNGHLKWRAHEMVPLLSKCAIAIKPERRYISRDDVKGFAGERARVEQELELLKRELAQGGSLTCNECSYLVHLPERIVYLGSCLINVEDCGRQSWQAQSTARCPPYVSLNPPVSMRRLYGYPHGAHSALDYWLAGRTKQPLVKVVHRGAPHDQLPQPATRENQKDIQLAKHHIT</sequence>
<dbReference type="Proteomes" id="UP000033140">
    <property type="component" value="Unassembled WGS sequence"/>
</dbReference>
<reference evidence="3 4" key="1">
    <citation type="journal article" date="2011" name="J. Gen. Appl. Microbiol.">
        <title>Draft genome sequencing of the enigmatic yeast Saitoella complicata.</title>
        <authorList>
            <person name="Nishida H."/>
            <person name="Hamamoto M."/>
            <person name="Sugiyama J."/>
        </authorList>
    </citation>
    <scope>NUCLEOTIDE SEQUENCE [LARGE SCALE GENOMIC DNA]</scope>
    <source>
        <strain evidence="3 4">NRRL Y-17804</strain>
    </source>
</reference>
<feature type="region of interest" description="Disordered" evidence="2">
    <location>
        <begin position="371"/>
        <end position="395"/>
    </location>
</feature>
<evidence type="ECO:0000313" key="4">
    <source>
        <dbReference type="Proteomes" id="UP000033140"/>
    </source>
</evidence>
<comment type="caution">
    <text evidence="3">The sequence shown here is derived from an EMBL/GenBank/DDBJ whole genome shotgun (WGS) entry which is preliminary data.</text>
</comment>
<dbReference type="InterPro" id="IPR019171">
    <property type="entry name" value="MIX23"/>
</dbReference>
<proteinExistence type="inferred from homology"/>
<evidence type="ECO:0000256" key="2">
    <source>
        <dbReference type="SAM" id="MobiDB-lite"/>
    </source>
</evidence>
<dbReference type="AlphaFoldDB" id="A0A0E9NB81"/>
<protein>
    <submittedName>
        <fullName evidence="3">Uncharacterized protein</fullName>
    </submittedName>
</protein>
<accession>A0A0E9NB81</accession>
<reference evidence="3 4" key="3">
    <citation type="journal article" date="2015" name="Genome Announc.">
        <title>Draft Genome Sequence of the Archiascomycetous Yeast Saitoella complicata.</title>
        <authorList>
            <person name="Yamauchi K."/>
            <person name="Kondo S."/>
            <person name="Hamamoto M."/>
            <person name="Takahashi Y."/>
            <person name="Ogura Y."/>
            <person name="Hayashi T."/>
            <person name="Nishida H."/>
        </authorList>
    </citation>
    <scope>NUCLEOTIDE SEQUENCE [LARGE SCALE GENOMIC DNA]</scope>
    <source>
        <strain evidence="3 4">NRRL Y-17804</strain>
    </source>
</reference>
<dbReference type="STRING" id="698492.A0A0E9NB81"/>
<name>A0A0E9NB81_SAICN</name>
<comment type="similarity">
    <text evidence="1">Belongs to the MIX23 family.</text>
</comment>
<evidence type="ECO:0000256" key="1">
    <source>
        <dbReference type="ARBA" id="ARBA00024204"/>
    </source>
</evidence>
<gene>
    <name evidence="3" type="ORF">G7K_0890-t1</name>
</gene>
<dbReference type="PANTHER" id="PTHR31905">
    <property type="entry name" value="COILED-COIL DOMAIN-CONTAINING PROTEIN 58"/>
    <property type="match status" value="1"/>
</dbReference>